<evidence type="ECO:0000313" key="2">
    <source>
        <dbReference type="Proteomes" id="UP000294933"/>
    </source>
</evidence>
<organism evidence="1 2">
    <name type="scientific">Rickenella mellea</name>
    <dbReference type="NCBI Taxonomy" id="50990"/>
    <lineage>
        <taxon>Eukaryota</taxon>
        <taxon>Fungi</taxon>
        <taxon>Dikarya</taxon>
        <taxon>Basidiomycota</taxon>
        <taxon>Agaricomycotina</taxon>
        <taxon>Agaricomycetes</taxon>
        <taxon>Hymenochaetales</taxon>
        <taxon>Rickenellaceae</taxon>
        <taxon>Rickenella</taxon>
    </lineage>
</organism>
<sequence>MGGDPIAGQVDLDLVKPESIQSVIFWVKGAVTTPGSKSRNFFEHNDILWDTSMGDPRNVTPGTKFDGKLSGQYTLPFSVIIPEGVQDRKVLKALGLNEHQKLPPTISEKGGCSIVGYEVGVTVKRSDGFQRNNILYTSVHYTPRSKPDQPSSLRQRAYGENTQLLDPSIDPQGWSPFRLFNCYVPNVTCTLALATPACYTRGSVIPCFLTLESTDLQTLDILSNPEVHVVRIGRRINTKPASEVAKMSGEAMILSNTPLGYACWWPPLGEQSVASHIRTLQGEIKLSPHLVPSFTFGHFSLKYYLELLPPQLPGFIPTKGKYIIRTNIEIATDYPDGPRPRVYLPPEYDILRPELTAGDAEREPLGPGFMYS</sequence>
<protein>
    <recommendedName>
        <fullName evidence="3">Arrestin-like N-terminal domain-containing protein</fullName>
    </recommendedName>
</protein>
<reference evidence="1 2" key="1">
    <citation type="submission" date="2018-06" db="EMBL/GenBank/DDBJ databases">
        <title>A transcriptomic atlas of mushroom development highlights an independent origin of complex multicellularity.</title>
        <authorList>
            <consortium name="DOE Joint Genome Institute"/>
            <person name="Krizsan K."/>
            <person name="Almasi E."/>
            <person name="Merenyi Z."/>
            <person name="Sahu N."/>
            <person name="Viragh M."/>
            <person name="Koszo T."/>
            <person name="Mondo S."/>
            <person name="Kiss B."/>
            <person name="Balint B."/>
            <person name="Kues U."/>
            <person name="Barry K."/>
            <person name="Hegedus J.C."/>
            <person name="Henrissat B."/>
            <person name="Johnson J."/>
            <person name="Lipzen A."/>
            <person name="Ohm R."/>
            <person name="Nagy I."/>
            <person name="Pangilinan J."/>
            <person name="Yan J."/>
            <person name="Xiong Y."/>
            <person name="Grigoriev I.V."/>
            <person name="Hibbett D.S."/>
            <person name="Nagy L.G."/>
        </authorList>
    </citation>
    <scope>NUCLEOTIDE SEQUENCE [LARGE SCALE GENOMIC DNA]</scope>
    <source>
        <strain evidence="1 2">SZMC22713</strain>
    </source>
</reference>
<dbReference type="InterPro" id="IPR014752">
    <property type="entry name" value="Arrestin-like_C"/>
</dbReference>
<name>A0A4Y7PYH1_9AGAM</name>
<dbReference type="Proteomes" id="UP000294933">
    <property type="component" value="Unassembled WGS sequence"/>
</dbReference>
<accession>A0A4Y7PYH1</accession>
<evidence type="ECO:0000313" key="1">
    <source>
        <dbReference type="EMBL" id="TDL19942.1"/>
    </source>
</evidence>
<proteinExistence type="predicted"/>
<dbReference type="EMBL" id="ML170192">
    <property type="protein sequence ID" value="TDL19942.1"/>
    <property type="molecule type" value="Genomic_DNA"/>
</dbReference>
<keyword evidence="2" id="KW-1185">Reference proteome</keyword>
<dbReference type="Gene3D" id="2.60.40.640">
    <property type="match status" value="1"/>
</dbReference>
<evidence type="ECO:0008006" key="3">
    <source>
        <dbReference type="Google" id="ProtNLM"/>
    </source>
</evidence>
<dbReference type="VEuPathDB" id="FungiDB:BD410DRAFT_791582"/>
<gene>
    <name evidence="1" type="ORF">BD410DRAFT_791582</name>
</gene>
<dbReference type="AlphaFoldDB" id="A0A4Y7PYH1"/>
<dbReference type="OrthoDB" id="2333384at2759"/>